<protein>
    <submittedName>
        <fullName evidence="2">Uncharacterized protein</fullName>
    </submittedName>
</protein>
<name>A0A7H9B737_ZYGMR</name>
<gene>
    <name evidence="2" type="ORF">HG535_0G04280</name>
</gene>
<keyword evidence="3" id="KW-1185">Reference proteome</keyword>
<dbReference type="Proteomes" id="UP000509704">
    <property type="component" value="Chromosome 7"/>
</dbReference>
<reference evidence="2 3" key="1">
    <citation type="submission" date="2020-07" db="EMBL/GenBank/DDBJ databases">
        <title>The yeast mating-type switching endonuclease HO is a domesticated member of an unorthodox homing genetic element family.</title>
        <authorList>
            <person name="Coughlan A.Y."/>
            <person name="Lombardi L."/>
            <person name="Braun-Galleani S."/>
            <person name="Martos A.R."/>
            <person name="Galeote V."/>
            <person name="Bigey F."/>
            <person name="Dequin S."/>
            <person name="Byrne K.P."/>
            <person name="Wolfe K.H."/>
        </authorList>
    </citation>
    <scope>NUCLEOTIDE SEQUENCE [LARGE SCALE GENOMIC DNA]</scope>
    <source>
        <strain evidence="2 3">NRRL Y-6702</strain>
    </source>
</reference>
<feature type="region of interest" description="Disordered" evidence="1">
    <location>
        <begin position="496"/>
        <end position="524"/>
    </location>
</feature>
<dbReference type="GeneID" id="59238328"/>
<feature type="compositionally biased region" description="Low complexity" evidence="1">
    <location>
        <begin position="767"/>
        <end position="778"/>
    </location>
</feature>
<organism evidence="2 3">
    <name type="scientific">Zygotorulaspora mrakii</name>
    <name type="common">Zygosaccharomyces mrakii</name>
    <dbReference type="NCBI Taxonomy" id="42260"/>
    <lineage>
        <taxon>Eukaryota</taxon>
        <taxon>Fungi</taxon>
        <taxon>Dikarya</taxon>
        <taxon>Ascomycota</taxon>
        <taxon>Saccharomycotina</taxon>
        <taxon>Saccharomycetes</taxon>
        <taxon>Saccharomycetales</taxon>
        <taxon>Saccharomycetaceae</taxon>
        <taxon>Zygotorulaspora</taxon>
    </lineage>
</organism>
<accession>A0A7H9B737</accession>
<dbReference type="KEGG" id="zmk:HG535_0G04280"/>
<evidence type="ECO:0000313" key="2">
    <source>
        <dbReference type="EMBL" id="QLG74545.1"/>
    </source>
</evidence>
<dbReference type="AlphaFoldDB" id="A0A7H9B737"/>
<dbReference type="OrthoDB" id="303107at2759"/>
<sequence>MKRTRRSATRSISTAAHYDENGYEDEGDCSGEINVPKWQDYISEETRTQWDKLHDGNVAVQLRLNMFDPALFANWHYQYTVSWLYKVCDSYLTLEYGSDLDTASFKPMWRDIKFDELFLLEDLSNSMKFAADGDYYDNHIGDEEDIDEADTEPLSVKIRLRLLRTLSNNKSLQLRDWDVVMSHHLATEETSSFDNMSLIEQFEMIYQVIKLIEVRNMTFKNCLSNNLSLFEFHEYVVDEQNSIIALPNVGVLVWKKLTEQNEKCKLIVPIKLNNCTISYQDDDKDTRELVHIDYANDIDRYLNSFKIEFSTITSNWESFLEKFSAEPDLVNFEELIPIYAEHQLYIRRILLQREKEKSMAQLLTRRKRSSRLVAKEEETRRKQLENAWYEKLDSRELFLKDRNKLVAKQMKKYKDYIWNQLWLKFEQDLKVLKLTRRNDDGSPNGATSGSDVRPTNVANGNSNGNSNGNNIGTVVANGSDLLTALDLDVISNGPRYTESVIMGPKPTSKPQSEPGQEQEPIPDTELADSHQILELPAELLISDEELEELANFGISTSLEAADKCQWIFQDPSEPLVPAITIASLEDEEANMDRFQSPIVCCDKCLRWQRWESDQTPQLVELRTCDTQNYSNLNGDVNGNPLPAAQKDYGLVQLNNLGSRRSVRAHSSAQAISADPRYLRPTDKRKPLGEVKVFICSRCLAKEEHRLRELFLPELKKSRAEIKRRSEERERKVKLKEQKKKLALEQQAQAEAHAQARAIAIQQQALQQQQQALQQRALQPPQPQPQPQPQQHPHPQQQQSLQHTLSEPSHLNVHQK</sequence>
<dbReference type="EMBL" id="CP058610">
    <property type="protein sequence ID" value="QLG74545.1"/>
    <property type="molecule type" value="Genomic_DNA"/>
</dbReference>
<feature type="compositionally biased region" description="Pro residues" evidence="1">
    <location>
        <begin position="779"/>
        <end position="791"/>
    </location>
</feature>
<evidence type="ECO:0000313" key="3">
    <source>
        <dbReference type="Proteomes" id="UP000509704"/>
    </source>
</evidence>
<feature type="region of interest" description="Disordered" evidence="1">
    <location>
        <begin position="436"/>
        <end position="471"/>
    </location>
</feature>
<proteinExistence type="predicted"/>
<feature type="compositionally biased region" description="Low complexity" evidence="1">
    <location>
        <begin position="792"/>
        <end position="801"/>
    </location>
</feature>
<evidence type="ECO:0000256" key="1">
    <source>
        <dbReference type="SAM" id="MobiDB-lite"/>
    </source>
</evidence>
<dbReference type="RefSeq" id="XP_037146270.1">
    <property type="nucleotide sequence ID" value="XM_037290375.1"/>
</dbReference>
<feature type="compositionally biased region" description="Polar residues" evidence="1">
    <location>
        <begin position="802"/>
        <end position="815"/>
    </location>
</feature>
<feature type="compositionally biased region" description="Low complexity" evidence="1">
    <location>
        <begin position="459"/>
        <end position="470"/>
    </location>
</feature>
<feature type="region of interest" description="Disordered" evidence="1">
    <location>
        <begin position="767"/>
        <end position="815"/>
    </location>
</feature>